<evidence type="ECO:0000256" key="3">
    <source>
        <dbReference type="ARBA" id="ARBA00023015"/>
    </source>
</evidence>
<keyword evidence="6 7" id="KW-0539">Nucleus</keyword>
<dbReference type="PRINTS" id="PR00937">
    <property type="entry name" value="TBOX"/>
</dbReference>
<dbReference type="PANTHER" id="PTHR11267:SF106">
    <property type="entry name" value="T-RELATED PROTEIN"/>
    <property type="match status" value="1"/>
</dbReference>
<evidence type="ECO:0000259" key="9">
    <source>
        <dbReference type="PROSITE" id="PS50252"/>
    </source>
</evidence>
<feature type="region of interest" description="Disordered" evidence="8">
    <location>
        <begin position="305"/>
        <end position="337"/>
    </location>
</feature>
<dbReference type="GO" id="GO:0045893">
    <property type="term" value="P:positive regulation of DNA-templated transcription"/>
    <property type="evidence" value="ECO:0007669"/>
    <property type="project" value="InterPro"/>
</dbReference>
<dbReference type="eggNOG" id="KOG3585">
    <property type="taxonomic scope" value="Eukaryota"/>
</dbReference>
<evidence type="ECO:0000313" key="10">
    <source>
        <dbReference type="EMBL" id="EDS35870.1"/>
    </source>
</evidence>
<keyword evidence="2" id="KW-0217">Developmental protein</keyword>
<name>B0WW38_CULQU</name>
<dbReference type="KEGG" id="cqu:CpipJ_CPIJ011372"/>
<organism>
    <name type="scientific">Culex quinquefasciatus</name>
    <name type="common">Southern house mosquito</name>
    <name type="synonym">Culex pungens</name>
    <dbReference type="NCBI Taxonomy" id="7176"/>
    <lineage>
        <taxon>Eukaryota</taxon>
        <taxon>Metazoa</taxon>
        <taxon>Ecdysozoa</taxon>
        <taxon>Arthropoda</taxon>
        <taxon>Hexapoda</taxon>
        <taxon>Insecta</taxon>
        <taxon>Pterygota</taxon>
        <taxon>Neoptera</taxon>
        <taxon>Endopterygota</taxon>
        <taxon>Diptera</taxon>
        <taxon>Nematocera</taxon>
        <taxon>Culicoidea</taxon>
        <taxon>Culicidae</taxon>
        <taxon>Culicinae</taxon>
        <taxon>Culicini</taxon>
        <taxon>Culex</taxon>
        <taxon>Culex</taxon>
    </lineage>
</organism>
<evidence type="ECO:0000256" key="6">
    <source>
        <dbReference type="ARBA" id="ARBA00023242"/>
    </source>
</evidence>
<dbReference type="STRING" id="7176.B0WW38"/>
<dbReference type="SMART" id="SM00425">
    <property type="entry name" value="TBOX"/>
    <property type="match status" value="1"/>
</dbReference>
<dbReference type="GO" id="GO:0001707">
    <property type="term" value="P:mesoderm formation"/>
    <property type="evidence" value="ECO:0007669"/>
    <property type="project" value="TreeGrafter"/>
</dbReference>
<evidence type="ECO:0000256" key="2">
    <source>
        <dbReference type="ARBA" id="ARBA00022473"/>
    </source>
</evidence>
<dbReference type="PROSITE" id="PS01264">
    <property type="entry name" value="TBOX_2"/>
    <property type="match status" value="1"/>
</dbReference>
<evidence type="ECO:0000313" key="11">
    <source>
        <dbReference type="EnsemblMetazoa" id="CPIJ011372-PA"/>
    </source>
</evidence>
<dbReference type="InterPro" id="IPR002070">
    <property type="entry name" value="TF_Brachyury"/>
</dbReference>
<dbReference type="GO" id="GO:0000981">
    <property type="term" value="F:DNA-binding transcription factor activity, RNA polymerase II-specific"/>
    <property type="evidence" value="ECO:0007669"/>
    <property type="project" value="TreeGrafter"/>
</dbReference>
<dbReference type="Pfam" id="PF00907">
    <property type="entry name" value="T-box"/>
    <property type="match status" value="1"/>
</dbReference>
<evidence type="ECO:0000256" key="5">
    <source>
        <dbReference type="ARBA" id="ARBA00023163"/>
    </source>
</evidence>
<accession>B0WW38</accession>
<keyword evidence="4 7" id="KW-0238">DNA-binding</keyword>
<dbReference type="PROSITE" id="PS50252">
    <property type="entry name" value="TBOX_3"/>
    <property type="match status" value="1"/>
</dbReference>
<reference evidence="11" key="2">
    <citation type="submission" date="2021-02" db="UniProtKB">
        <authorList>
            <consortium name="EnsemblMetazoa"/>
        </authorList>
    </citation>
    <scope>IDENTIFICATION</scope>
    <source>
        <strain evidence="11">JHB</strain>
    </source>
</reference>
<evidence type="ECO:0000313" key="12">
    <source>
        <dbReference type="Proteomes" id="UP000002320"/>
    </source>
</evidence>
<dbReference type="GO" id="GO:0005634">
    <property type="term" value="C:nucleus"/>
    <property type="evidence" value="ECO:0007669"/>
    <property type="project" value="UniProtKB-SubCell"/>
</dbReference>
<keyword evidence="3" id="KW-0805">Transcription regulation</keyword>
<dbReference type="SUPFAM" id="SSF49417">
    <property type="entry name" value="p53-like transcription factors"/>
    <property type="match status" value="1"/>
</dbReference>
<feature type="region of interest" description="Disordered" evidence="8">
    <location>
        <begin position="362"/>
        <end position="410"/>
    </location>
</feature>
<dbReference type="Gene3D" id="2.60.40.820">
    <property type="entry name" value="Transcription factor, T-box"/>
    <property type="match status" value="1"/>
</dbReference>
<dbReference type="OrthoDB" id="7442607at2759"/>
<dbReference type="FunFam" id="2.60.40.820:FF:000002">
    <property type="entry name" value="T-box transcription factor Brachyury"/>
    <property type="match status" value="1"/>
</dbReference>
<comment type="subcellular location">
    <subcellularLocation>
        <location evidence="1 7">Nucleus</location>
    </subcellularLocation>
</comment>
<dbReference type="AlphaFoldDB" id="B0WW38"/>
<dbReference type="InterPro" id="IPR046360">
    <property type="entry name" value="T-box_DNA-bd"/>
</dbReference>
<keyword evidence="12" id="KW-1185">Reference proteome</keyword>
<dbReference type="Proteomes" id="UP000002320">
    <property type="component" value="Unassembled WGS sequence"/>
</dbReference>
<dbReference type="PRINTS" id="PR00938">
    <property type="entry name" value="BRACHYURY"/>
</dbReference>
<dbReference type="GO" id="GO:0000978">
    <property type="term" value="F:RNA polymerase II cis-regulatory region sequence-specific DNA binding"/>
    <property type="evidence" value="ECO:0007669"/>
    <property type="project" value="InterPro"/>
</dbReference>
<dbReference type="OMA" id="AMYKPSD"/>
<dbReference type="EnsemblMetazoa" id="CPIJ011372-RA">
    <property type="protein sequence ID" value="CPIJ011372-PA"/>
    <property type="gene ID" value="CPIJ011372"/>
</dbReference>
<feature type="region of interest" description="Disordered" evidence="8">
    <location>
        <begin position="50"/>
        <end position="82"/>
    </location>
</feature>
<reference evidence="10" key="1">
    <citation type="submission" date="2007-03" db="EMBL/GenBank/DDBJ databases">
        <title>Annotation of Culex pipiens quinquefasciatus.</title>
        <authorList>
            <consortium name="The Broad Institute Genome Sequencing Platform"/>
            <person name="Atkinson P.W."/>
            <person name="Hemingway J."/>
            <person name="Christensen B.M."/>
            <person name="Higgs S."/>
            <person name="Kodira C."/>
            <person name="Hannick L."/>
            <person name="Megy K."/>
            <person name="O'Leary S."/>
            <person name="Pearson M."/>
            <person name="Haas B.J."/>
            <person name="Mauceli E."/>
            <person name="Wortman J.R."/>
            <person name="Lee N.H."/>
            <person name="Guigo R."/>
            <person name="Stanke M."/>
            <person name="Alvarado L."/>
            <person name="Amedeo P."/>
            <person name="Antoine C.H."/>
            <person name="Arensburger P."/>
            <person name="Bidwell S.L."/>
            <person name="Crawford M."/>
            <person name="Camaro F."/>
            <person name="Devon K."/>
            <person name="Engels R."/>
            <person name="Hammond M."/>
            <person name="Howarth C."/>
            <person name="Koehrsen M."/>
            <person name="Lawson D."/>
            <person name="Montgomery P."/>
            <person name="Nene V."/>
            <person name="Nusbaum C."/>
            <person name="Puiu D."/>
            <person name="Romero-Severson J."/>
            <person name="Severson D.W."/>
            <person name="Shumway M."/>
            <person name="Sisk P."/>
            <person name="Stolte C."/>
            <person name="Zeng Q."/>
            <person name="Eisenstadt E."/>
            <person name="Fraser-Liggett C."/>
            <person name="Strausberg R."/>
            <person name="Galagan J."/>
            <person name="Birren B."/>
            <person name="Collins F.H."/>
        </authorList>
    </citation>
    <scope>NUCLEOTIDE SEQUENCE [LARGE SCALE GENOMIC DNA]</scope>
    <source>
        <strain evidence="10">JHB</strain>
    </source>
</reference>
<feature type="region of interest" description="Disordered" evidence="8">
    <location>
        <begin position="553"/>
        <end position="638"/>
    </location>
</feature>
<dbReference type="GO" id="GO:0003007">
    <property type="term" value="P:heart morphogenesis"/>
    <property type="evidence" value="ECO:0007669"/>
    <property type="project" value="TreeGrafter"/>
</dbReference>
<evidence type="ECO:0000256" key="1">
    <source>
        <dbReference type="ARBA" id="ARBA00004123"/>
    </source>
</evidence>
<keyword evidence="5" id="KW-0804">Transcription</keyword>
<dbReference type="InterPro" id="IPR008967">
    <property type="entry name" value="p53-like_TF_DNA-bd_sf"/>
</dbReference>
<dbReference type="PANTHER" id="PTHR11267">
    <property type="entry name" value="T-BOX PROTEIN-RELATED"/>
    <property type="match status" value="1"/>
</dbReference>
<comment type="caution">
    <text evidence="7">Lacks conserved residue(s) required for the propagation of feature annotation.</text>
</comment>
<dbReference type="EMBL" id="DS232137">
    <property type="protein sequence ID" value="EDS35870.1"/>
    <property type="molecule type" value="Genomic_DNA"/>
</dbReference>
<evidence type="ECO:0000256" key="7">
    <source>
        <dbReference type="PROSITE-ProRule" id="PRU00201"/>
    </source>
</evidence>
<dbReference type="HOGENOM" id="CLU_397046_0_0_1"/>
<protein>
    <submittedName>
        <fullName evidence="10 11">Brachyury</fullName>
    </submittedName>
</protein>
<dbReference type="GO" id="GO:0000785">
    <property type="term" value="C:chromatin"/>
    <property type="evidence" value="ECO:0007669"/>
    <property type="project" value="TreeGrafter"/>
</dbReference>
<feature type="domain" description="T-box" evidence="9">
    <location>
        <begin position="88"/>
        <end position="264"/>
    </location>
</feature>
<feature type="compositionally biased region" description="Polar residues" evidence="8">
    <location>
        <begin position="305"/>
        <end position="315"/>
    </location>
</feature>
<dbReference type="InterPro" id="IPR036960">
    <property type="entry name" value="T-box_sf"/>
</dbReference>
<sequence length="638" mass="69162">MCVGIFVPQCEKVGRWEVCLVVDFLFGMRSVDEMATSHILSSIDPIMTGGSNGTGSGGGSSSGGLLRTVSGGGGGGSGRSDRNLSISLDDRDLWLRFQNLTNEMIVTKNGRRMFPVVKVTASGLDPTAMYNVMLEFCQVDSHRWKYVNGEWVAGGKAEAPPPNPIYYHPESPNFGQHWMKEPISFAKVKLTNKTNGNGQIMLNSLHKYEPRVHLVHLVSDQRDQQKVYSFPFPETQFIAVTAYQNEEVTSLKIKYNPFAKAFLDAKERPDSVYARENSTYGWLNFHPSYATAQSPLPTAERFQHTTLRTNRVTPYSTQRSRSTSGSTSPQPATGYLPLETVPSPVFSSYSTAWQTPSSVASAGGTYWTSQTTNPGSPNSIAPNISPTHSNGSPGYVTSSPTYHLGSHSSASQYTPAVSSATASVSQIDVYQPSVSPQQIYAPAGHQIYHPTPTVSPNHQLYGNVLNAPTITNLGYSASWHSAGDYSVYQGAYHYPTAEYIPMIGDISTYNHPAEITELTPVPTSHHRHEPSSSSSPVPILYHQQSPVEHTLLTSHHHHPQHAHPHHHHHQHHQHQCPENHSSPEPNHVAAGSSGNVSEAAVAGSPAGAGAGGMAGQSPVRSASTGAWTPLTPPQTTHI</sequence>
<dbReference type="InParanoid" id="B0WW38"/>
<proteinExistence type="predicted"/>
<evidence type="ECO:0000256" key="8">
    <source>
        <dbReference type="SAM" id="MobiDB-lite"/>
    </source>
</evidence>
<dbReference type="CDD" id="cd20192">
    <property type="entry name" value="T-box_TBXT_TBX19-like"/>
    <property type="match status" value="1"/>
</dbReference>
<dbReference type="FunCoup" id="B0WW38">
    <property type="interactions" value="18"/>
</dbReference>
<dbReference type="VEuPathDB" id="VectorBase:CQUJHB013394"/>
<feature type="compositionally biased region" description="Gly residues" evidence="8">
    <location>
        <begin position="50"/>
        <end position="62"/>
    </location>
</feature>
<dbReference type="GO" id="GO:0001708">
    <property type="term" value="P:cell fate specification"/>
    <property type="evidence" value="ECO:0007669"/>
    <property type="project" value="TreeGrafter"/>
</dbReference>
<dbReference type="InterPro" id="IPR018186">
    <property type="entry name" value="TF_T-box_CS"/>
</dbReference>
<dbReference type="VEuPathDB" id="VectorBase:CPIJ011372"/>
<dbReference type="PROSITE" id="PS01283">
    <property type="entry name" value="TBOX_1"/>
    <property type="match status" value="1"/>
</dbReference>
<feature type="compositionally biased region" description="Basic residues" evidence="8">
    <location>
        <begin position="554"/>
        <end position="574"/>
    </location>
</feature>
<gene>
    <name evidence="11" type="primary">6044037</name>
    <name evidence="10" type="ORF">CpipJ_CPIJ011372</name>
</gene>
<evidence type="ECO:0000256" key="4">
    <source>
        <dbReference type="ARBA" id="ARBA00023125"/>
    </source>
</evidence>
<dbReference type="InterPro" id="IPR001699">
    <property type="entry name" value="TF_T-box"/>
</dbReference>
<feature type="compositionally biased region" description="Low complexity" evidence="8">
    <location>
        <begin position="316"/>
        <end position="331"/>
    </location>
</feature>